<dbReference type="PANTHER" id="PTHR47055">
    <property type="entry name" value="DDE_TNP_1_7 DOMAIN-CONTAINING PROTEIN"/>
    <property type="match status" value="1"/>
</dbReference>
<keyword evidence="3" id="KW-1185">Reference proteome</keyword>
<evidence type="ECO:0000313" key="3">
    <source>
        <dbReference type="Proteomes" id="UP001162156"/>
    </source>
</evidence>
<sequence>MSLYENLTDVEIFEQFVDQKIIDSLVEQSTKYALFLNNPDSKISPKEMKCVIAIMILSAYHDMYWSSEKDLNVLVVSDAMLRDRFRQIVKYLECADNTKPNNNDKMLFTTSYG</sequence>
<dbReference type="EMBL" id="JANEYF010003647">
    <property type="protein sequence ID" value="KAJ8934966.1"/>
    <property type="molecule type" value="Genomic_DNA"/>
</dbReference>
<comment type="caution">
    <text evidence="2">The sequence shown here is derived from an EMBL/GenBank/DDBJ whole genome shotgun (WGS) entry which is preliminary data.</text>
</comment>
<accession>A0AAV8X903</accession>
<reference evidence="2" key="1">
    <citation type="journal article" date="2023" name="Insect Mol. Biol.">
        <title>Genome sequencing provides insights into the evolution of gene families encoding plant cell wall-degrading enzymes in longhorned beetles.</title>
        <authorList>
            <person name="Shin N.R."/>
            <person name="Okamura Y."/>
            <person name="Kirsch R."/>
            <person name="Pauchet Y."/>
        </authorList>
    </citation>
    <scope>NUCLEOTIDE SEQUENCE</scope>
    <source>
        <strain evidence="2">RBIC_L_NR</strain>
    </source>
</reference>
<dbReference type="AlphaFoldDB" id="A0AAV8X903"/>
<evidence type="ECO:0000259" key="1">
    <source>
        <dbReference type="Pfam" id="PF13843"/>
    </source>
</evidence>
<organism evidence="2 3">
    <name type="scientific">Rhamnusium bicolor</name>
    <dbReference type="NCBI Taxonomy" id="1586634"/>
    <lineage>
        <taxon>Eukaryota</taxon>
        <taxon>Metazoa</taxon>
        <taxon>Ecdysozoa</taxon>
        <taxon>Arthropoda</taxon>
        <taxon>Hexapoda</taxon>
        <taxon>Insecta</taxon>
        <taxon>Pterygota</taxon>
        <taxon>Neoptera</taxon>
        <taxon>Endopterygota</taxon>
        <taxon>Coleoptera</taxon>
        <taxon>Polyphaga</taxon>
        <taxon>Cucujiformia</taxon>
        <taxon>Chrysomeloidea</taxon>
        <taxon>Cerambycidae</taxon>
        <taxon>Lepturinae</taxon>
        <taxon>Rhagiini</taxon>
        <taxon>Rhamnusium</taxon>
    </lineage>
</organism>
<dbReference type="Proteomes" id="UP001162156">
    <property type="component" value="Unassembled WGS sequence"/>
</dbReference>
<dbReference type="InterPro" id="IPR029526">
    <property type="entry name" value="PGBD"/>
</dbReference>
<name>A0AAV8X903_9CUCU</name>
<protein>
    <recommendedName>
        <fullName evidence="1">PiggyBac transposable element-derived protein domain-containing protein</fullName>
    </recommendedName>
</protein>
<dbReference type="InterPro" id="IPR052638">
    <property type="entry name" value="PiggyBac_TE-derived"/>
</dbReference>
<proteinExistence type="predicted"/>
<dbReference type="PANTHER" id="PTHR47055:SF3">
    <property type="entry name" value="PHORBOL-ESTER_DAG-TYPE DOMAIN-CONTAINING PROTEIN"/>
    <property type="match status" value="1"/>
</dbReference>
<dbReference type="Pfam" id="PF13843">
    <property type="entry name" value="DDE_Tnp_1_7"/>
    <property type="match status" value="1"/>
</dbReference>
<evidence type="ECO:0000313" key="2">
    <source>
        <dbReference type="EMBL" id="KAJ8934966.1"/>
    </source>
</evidence>
<dbReference type="GO" id="GO:0043565">
    <property type="term" value="F:sequence-specific DNA binding"/>
    <property type="evidence" value="ECO:0007669"/>
    <property type="project" value="TreeGrafter"/>
</dbReference>
<feature type="domain" description="PiggyBac transposable element-derived protein" evidence="1">
    <location>
        <begin position="10"/>
        <end position="105"/>
    </location>
</feature>
<gene>
    <name evidence="2" type="ORF">NQ314_013082</name>
</gene>